<keyword evidence="5 7" id="KW-0472">Membrane</keyword>
<dbReference type="GeneID" id="96228789"/>
<name>A0A174PBG1_9FIRM</name>
<dbReference type="RefSeq" id="WP_055057151.1">
    <property type="nucleotide sequence ID" value="NZ_CZAY01000009.1"/>
</dbReference>
<feature type="transmembrane region" description="Helical" evidence="7">
    <location>
        <begin position="657"/>
        <end position="679"/>
    </location>
</feature>
<evidence type="ECO:0000256" key="4">
    <source>
        <dbReference type="ARBA" id="ARBA00022989"/>
    </source>
</evidence>
<dbReference type="GO" id="GO:0022857">
    <property type="term" value="F:transmembrane transporter activity"/>
    <property type="evidence" value="ECO:0007669"/>
    <property type="project" value="TreeGrafter"/>
</dbReference>
<evidence type="ECO:0000256" key="5">
    <source>
        <dbReference type="ARBA" id="ARBA00023136"/>
    </source>
</evidence>
<feature type="transmembrane region" description="Helical" evidence="7">
    <location>
        <begin position="313"/>
        <end position="333"/>
    </location>
</feature>
<evidence type="ECO:0000313" key="10">
    <source>
        <dbReference type="Proteomes" id="UP000095485"/>
    </source>
</evidence>
<feature type="transmembrane region" description="Helical" evidence="7">
    <location>
        <begin position="713"/>
        <end position="736"/>
    </location>
</feature>
<dbReference type="PANTHER" id="PTHR30572:SF4">
    <property type="entry name" value="ABC TRANSPORTER PERMEASE YTRF"/>
    <property type="match status" value="1"/>
</dbReference>
<dbReference type="InterPro" id="IPR003838">
    <property type="entry name" value="ABC3_permease_C"/>
</dbReference>
<dbReference type="InterPro" id="IPR050250">
    <property type="entry name" value="Macrolide_Exporter_MacB"/>
</dbReference>
<feature type="transmembrane region" description="Helical" evidence="7">
    <location>
        <begin position="29"/>
        <end position="53"/>
    </location>
</feature>
<reference evidence="9 10" key="1">
    <citation type="submission" date="2015-09" db="EMBL/GenBank/DDBJ databases">
        <authorList>
            <consortium name="Pathogen Informatics"/>
        </authorList>
    </citation>
    <scope>NUCLEOTIDE SEQUENCE [LARGE SCALE GENOMIC DNA]</scope>
    <source>
        <strain evidence="9 10">2789STDY5834914</strain>
    </source>
</reference>
<accession>A0A174PBG1</accession>
<feature type="transmembrane region" description="Helical" evidence="7">
    <location>
        <begin position="339"/>
        <end position="361"/>
    </location>
</feature>
<keyword evidence="4 7" id="KW-1133">Transmembrane helix</keyword>
<evidence type="ECO:0000256" key="2">
    <source>
        <dbReference type="ARBA" id="ARBA00022475"/>
    </source>
</evidence>
<feature type="transmembrane region" description="Helical" evidence="7">
    <location>
        <begin position="256"/>
        <end position="278"/>
    </location>
</feature>
<feature type="transmembrane region" description="Helical" evidence="7">
    <location>
        <begin position="412"/>
        <end position="435"/>
    </location>
</feature>
<evidence type="ECO:0000256" key="6">
    <source>
        <dbReference type="ARBA" id="ARBA00038076"/>
    </source>
</evidence>
<evidence type="ECO:0000313" key="9">
    <source>
        <dbReference type="EMBL" id="CUP58354.1"/>
    </source>
</evidence>
<dbReference type="GO" id="GO:0005886">
    <property type="term" value="C:plasma membrane"/>
    <property type="evidence" value="ECO:0007669"/>
    <property type="project" value="UniProtKB-SubCell"/>
</dbReference>
<comment type="similarity">
    <text evidence="6">Belongs to the ABC-4 integral membrane protein family.</text>
</comment>
<dbReference type="PANTHER" id="PTHR30572">
    <property type="entry name" value="MEMBRANE COMPONENT OF TRANSPORTER-RELATED"/>
    <property type="match status" value="1"/>
</dbReference>
<dbReference type="AlphaFoldDB" id="A0A174PBG1"/>
<keyword evidence="2" id="KW-1003">Cell membrane</keyword>
<feature type="transmembrane region" description="Helical" evidence="7">
    <location>
        <begin position="756"/>
        <end position="777"/>
    </location>
</feature>
<feature type="domain" description="ABC3 transporter permease C-terminal" evidence="8">
    <location>
        <begin position="261"/>
        <end position="364"/>
    </location>
</feature>
<protein>
    <submittedName>
        <fullName evidence="9">Lipoprotein releasing system, transmembrane protein, LolC/E family</fullName>
    </submittedName>
</protein>
<evidence type="ECO:0000259" key="8">
    <source>
        <dbReference type="Pfam" id="PF02687"/>
    </source>
</evidence>
<gene>
    <name evidence="9" type="ORF">ERS852526_01493</name>
</gene>
<keyword evidence="9" id="KW-0449">Lipoprotein</keyword>
<organism evidence="9 10">
    <name type="scientific">Dorea longicatena</name>
    <dbReference type="NCBI Taxonomy" id="88431"/>
    <lineage>
        <taxon>Bacteria</taxon>
        <taxon>Bacillati</taxon>
        <taxon>Bacillota</taxon>
        <taxon>Clostridia</taxon>
        <taxon>Lachnospirales</taxon>
        <taxon>Lachnospiraceae</taxon>
        <taxon>Dorea</taxon>
    </lineage>
</organism>
<proteinExistence type="inferred from homology"/>
<evidence type="ECO:0000256" key="7">
    <source>
        <dbReference type="SAM" id="Phobius"/>
    </source>
</evidence>
<sequence>MTWPFENNTNGIIKNLAKRNLKSEKRRNVMVIISVVLAAFLISLSGLAGVSLMQTEKKKVIDTYEATYVQVDEVHIEELREVPEFARVGEYYMYGEEVSTQGFKGFFAYTDKETLYMARSQMNLADGDLPKEKNEIVVSKEWLSKFFPDCHIGDPVTLDTESFSGEYTISGILDTTGQEKQNMYSFLISKEMLKQCTKYEPDGYFAYVHLNHIDQLDGELIKADVQKIKEELQIPGVGFHDAYFRYIDGDISMENVLLLMAFAGIVLVGGCVVIQSIFRISIIDKIKSYGQLRTVGASKKQIMRIVKKEGHSLGWKGMSIGILLGLGVTLLLFPKGFSLSGYLFVMGCTVLICWIMICLSIRKPVKLAANISPVEAVRFTSLQKKIKNREKRKKISPCSLGMLNFRRDWKKTASIVFSLSLGGILLLAVSSLLILQSPEKLARQYFKNGDYKIYMDSDKEHIDLLKQGNPLNEELKQEILDIDGVEEILVTRKSAGFEATSHEITTRGVCDMITKKNRKLVAQTVVEGSMPDNNGILLPYDYRGFDGKEKLGETIELSLGEKTIPVTISGFYDLEKTIFASGHGPIGVDGPMMFLSEELFQKLIPDVTNFDYSWDIVCNPEKSEKVGKALENLVVSHTDIGLDTFEDRVDSFGYMNVAYGIMQVISWFIFLFGVINLINTTLSNQYSRRQENSVLRSIGLAPKQLAQMTVWEGMGYVISSILLMLAIGLPITLLVWRKFSISAYAGRILPYEFPWLQMGVYVVVLVTVELILSVWTIRRQKKQSLIEQMRSME</sequence>
<dbReference type="Pfam" id="PF02687">
    <property type="entry name" value="FtsX"/>
    <property type="match status" value="2"/>
</dbReference>
<dbReference type="Proteomes" id="UP000095485">
    <property type="component" value="Unassembled WGS sequence"/>
</dbReference>
<dbReference type="OrthoDB" id="9793166at2"/>
<evidence type="ECO:0000256" key="3">
    <source>
        <dbReference type="ARBA" id="ARBA00022692"/>
    </source>
</evidence>
<comment type="subcellular location">
    <subcellularLocation>
        <location evidence="1">Cell membrane</location>
        <topology evidence="1">Multi-pass membrane protein</topology>
    </subcellularLocation>
</comment>
<keyword evidence="3 7" id="KW-0812">Transmembrane</keyword>
<evidence type="ECO:0000256" key="1">
    <source>
        <dbReference type="ARBA" id="ARBA00004651"/>
    </source>
</evidence>
<feature type="domain" description="ABC3 transporter permease C-terminal" evidence="8">
    <location>
        <begin position="664"/>
        <end position="783"/>
    </location>
</feature>
<dbReference type="EMBL" id="CZAY01000009">
    <property type="protein sequence ID" value="CUP58354.1"/>
    <property type="molecule type" value="Genomic_DNA"/>
</dbReference>